<dbReference type="InterPro" id="IPR029057">
    <property type="entry name" value="PRTase-like"/>
</dbReference>
<evidence type="ECO:0000256" key="4">
    <source>
        <dbReference type="ARBA" id="ARBA00022727"/>
    </source>
</evidence>
<evidence type="ECO:0000256" key="5">
    <source>
        <dbReference type="ARBA" id="ARBA00022741"/>
    </source>
</evidence>
<dbReference type="EMBL" id="MFNE01000024">
    <property type="protein sequence ID" value="OGG95367.1"/>
    <property type="molecule type" value="Genomic_DNA"/>
</dbReference>
<evidence type="ECO:0000313" key="11">
    <source>
        <dbReference type="EMBL" id="OGG95367.1"/>
    </source>
</evidence>
<dbReference type="SUPFAM" id="SSF53271">
    <property type="entry name" value="PRTase-like"/>
    <property type="match status" value="1"/>
</dbReference>
<dbReference type="CDD" id="cd06223">
    <property type="entry name" value="PRTases_typeI"/>
    <property type="match status" value="1"/>
</dbReference>
<evidence type="ECO:0000256" key="9">
    <source>
        <dbReference type="ARBA" id="ARBA00049535"/>
    </source>
</evidence>
<feature type="domain" description="Ribose-phosphate pyrophosphokinase N-terminal" evidence="10">
    <location>
        <begin position="5"/>
        <end position="121"/>
    </location>
</feature>
<keyword evidence="8" id="KW-0460">Magnesium</keyword>
<keyword evidence="7" id="KW-0067">ATP-binding</keyword>
<dbReference type="NCBIfam" id="TIGR01251">
    <property type="entry name" value="ribP_PPkin"/>
    <property type="match status" value="1"/>
</dbReference>
<dbReference type="GO" id="GO:0002189">
    <property type="term" value="C:ribose phosphate diphosphokinase complex"/>
    <property type="evidence" value="ECO:0007669"/>
    <property type="project" value="TreeGrafter"/>
</dbReference>
<keyword evidence="3" id="KW-0479">Metal-binding</keyword>
<comment type="catalytic activity">
    <reaction evidence="9">
        <text>D-ribose 5-phosphate + ATP = 5-phospho-alpha-D-ribose 1-diphosphate + AMP + H(+)</text>
        <dbReference type="Rhea" id="RHEA:15609"/>
        <dbReference type="ChEBI" id="CHEBI:15378"/>
        <dbReference type="ChEBI" id="CHEBI:30616"/>
        <dbReference type="ChEBI" id="CHEBI:58017"/>
        <dbReference type="ChEBI" id="CHEBI:78346"/>
        <dbReference type="ChEBI" id="CHEBI:456215"/>
        <dbReference type="EC" id="2.7.6.1"/>
    </reaction>
</comment>
<dbReference type="Pfam" id="PF14572">
    <property type="entry name" value="Pribosyl_synth"/>
    <property type="match status" value="1"/>
</dbReference>
<evidence type="ECO:0000256" key="8">
    <source>
        <dbReference type="ARBA" id="ARBA00022842"/>
    </source>
</evidence>
<dbReference type="GO" id="GO:0006015">
    <property type="term" value="P:5-phosphoribose 1-diphosphate biosynthetic process"/>
    <property type="evidence" value="ECO:0007669"/>
    <property type="project" value="TreeGrafter"/>
</dbReference>
<evidence type="ECO:0000256" key="1">
    <source>
        <dbReference type="ARBA" id="ARBA00013247"/>
    </source>
</evidence>
<comment type="caution">
    <text evidence="11">The sequence shown here is derived from an EMBL/GenBank/DDBJ whole genome shotgun (WGS) entry which is preliminary data.</text>
</comment>
<gene>
    <name evidence="11" type="ORF">A2527_07550</name>
</gene>
<name>A0A1F6GB69_9PROT</name>
<dbReference type="PANTHER" id="PTHR10210:SF32">
    <property type="entry name" value="RIBOSE-PHOSPHATE PYROPHOSPHOKINASE 2"/>
    <property type="match status" value="1"/>
</dbReference>
<organism evidence="11 12">
    <name type="scientific">Candidatus Lambdaproteobacteria bacterium RIFOXYD2_FULL_50_16</name>
    <dbReference type="NCBI Taxonomy" id="1817772"/>
    <lineage>
        <taxon>Bacteria</taxon>
        <taxon>Pseudomonadati</taxon>
        <taxon>Pseudomonadota</taxon>
        <taxon>Candidatus Lambdaproteobacteria</taxon>
    </lineage>
</organism>
<dbReference type="InterPro" id="IPR000836">
    <property type="entry name" value="PRTase_dom"/>
</dbReference>
<dbReference type="GO" id="GO:0004749">
    <property type="term" value="F:ribose phosphate diphosphokinase activity"/>
    <property type="evidence" value="ECO:0007669"/>
    <property type="project" value="UniProtKB-EC"/>
</dbReference>
<dbReference type="Proteomes" id="UP000178449">
    <property type="component" value="Unassembled WGS sequence"/>
</dbReference>
<evidence type="ECO:0000256" key="3">
    <source>
        <dbReference type="ARBA" id="ARBA00022723"/>
    </source>
</evidence>
<sequence length="314" mass="34355">MQGPLKIISGRSHRAFAEEVCSLMSKDLTNIENITFSNENMLVRILDNVREADVFVIQTSCPPVSDHIVETTILLDALRHSSAARVTAVIPYFPYVRSDKKDQPRISITAKLMARMLQTAGADRFLTMELHSPQIQGFFDVPVDQLMATEVICDYFLKEKNLENFVIVAADVGEAKPLGRFANRLNLPMAIIDKRRLGNTDEVVPTHLIGDVKGKNALIIDDEIASGGTLIKAAAFLKEHGALSTTAAIVHPVLCGNAIEKINNSSLDELIVTNSIPVADKMKLCPKIKVLSVAPLFAKAIANIHNGESLSTLF</sequence>
<dbReference type="AlphaFoldDB" id="A0A1F6GB69"/>
<dbReference type="NCBIfam" id="NF002320">
    <property type="entry name" value="PRK01259.1"/>
    <property type="match status" value="1"/>
</dbReference>
<dbReference type="PANTHER" id="PTHR10210">
    <property type="entry name" value="RIBOSE-PHOSPHATE DIPHOSPHOKINASE FAMILY MEMBER"/>
    <property type="match status" value="1"/>
</dbReference>
<dbReference type="SMART" id="SM01400">
    <property type="entry name" value="Pribosyltran_N"/>
    <property type="match status" value="1"/>
</dbReference>
<dbReference type="STRING" id="1817772.A2527_07550"/>
<dbReference type="InterPro" id="IPR005946">
    <property type="entry name" value="Rib-P_diPkinase"/>
</dbReference>
<proteinExistence type="predicted"/>
<evidence type="ECO:0000313" key="12">
    <source>
        <dbReference type="Proteomes" id="UP000178449"/>
    </source>
</evidence>
<dbReference type="GO" id="GO:0000287">
    <property type="term" value="F:magnesium ion binding"/>
    <property type="evidence" value="ECO:0007669"/>
    <property type="project" value="InterPro"/>
</dbReference>
<keyword evidence="6 11" id="KW-0418">Kinase</keyword>
<dbReference type="FunFam" id="3.40.50.2020:FF:000007">
    <property type="entry name" value="Ribose-phosphate pyrophosphokinase"/>
    <property type="match status" value="1"/>
</dbReference>
<dbReference type="InterPro" id="IPR029099">
    <property type="entry name" value="Pribosyltran_N"/>
</dbReference>
<dbReference type="GO" id="GO:0005524">
    <property type="term" value="F:ATP binding"/>
    <property type="evidence" value="ECO:0007669"/>
    <property type="project" value="UniProtKB-KW"/>
</dbReference>
<dbReference type="Gene3D" id="3.40.50.2020">
    <property type="match status" value="2"/>
</dbReference>
<dbReference type="GO" id="GO:0006164">
    <property type="term" value="P:purine nucleotide biosynthetic process"/>
    <property type="evidence" value="ECO:0007669"/>
    <property type="project" value="TreeGrafter"/>
</dbReference>
<reference evidence="11 12" key="1">
    <citation type="journal article" date="2016" name="Nat. Commun.">
        <title>Thousands of microbial genomes shed light on interconnected biogeochemical processes in an aquifer system.</title>
        <authorList>
            <person name="Anantharaman K."/>
            <person name="Brown C.T."/>
            <person name="Hug L.A."/>
            <person name="Sharon I."/>
            <person name="Castelle C.J."/>
            <person name="Probst A.J."/>
            <person name="Thomas B.C."/>
            <person name="Singh A."/>
            <person name="Wilkins M.J."/>
            <person name="Karaoz U."/>
            <person name="Brodie E.L."/>
            <person name="Williams K.H."/>
            <person name="Hubbard S.S."/>
            <person name="Banfield J.F."/>
        </authorList>
    </citation>
    <scope>NUCLEOTIDE SEQUENCE [LARGE SCALE GENOMIC DNA]</scope>
</reference>
<dbReference type="GO" id="GO:0016301">
    <property type="term" value="F:kinase activity"/>
    <property type="evidence" value="ECO:0007669"/>
    <property type="project" value="UniProtKB-KW"/>
</dbReference>
<evidence type="ECO:0000256" key="7">
    <source>
        <dbReference type="ARBA" id="ARBA00022840"/>
    </source>
</evidence>
<dbReference type="Pfam" id="PF13793">
    <property type="entry name" value="Pribosyltran_N"/>
    <property type="match status" value="1"/>
</dbReference>
<keyword evidence="5" id="KW-0547">Nucleotide-binding</keyword>
<keyword evidence="2" id="KW-0808">Transferase</keyword>
<accession>A0A1F6GB69</accession>
<evidence type="ECO:0000256" key="6">
    <source>
        <dbReference type="ARBA" id="ARBA00022777"/>
    </source>
</evidence>
<keyword evidence="4" id="KW-0545">Nucleotide biosynthesis</keyword>
<evidence type="ECO:0000256" key="2">
    <source>
        <dbReference type="ARBA" id="ARBA00022679"/>
    </source>
</evidence>
<dbReference type="GO" id="GO:0005737">
    <property type="term" value="C:cytoplasm"/>
    <property type="evidence" value="ECO:0007669"/>
    <property type="project" value="TreeGrafter"/>
</dbReference>
<dbReference type="EC" id="2.7.6.1" evidence="1"/>
<evidence type="ECO:0000259" key="10">
    <source>
        <dbReference type="Pfam" id="PF13793"/>
    </source>
</evidence>
<protein>
    <recommendedName>
        <fullName evidence="1">ribose-phosphate diphosphokinase</fullName>
        <ecNumber evidence="1">2.7.6.1</ecNumber>
    </recommendedName>
</protein>